<evidence type="ECO:0000256" key="4">
    <source>
        <dbReference type="ARBA" id="ARBA00019043"/>
    </source>
</evidence>
<dbReference type="PROSITE" id="PS00455">
    <property type="entry name" value="AMP_BINDING"/>
    <property type="match status" value="1"/>
</dbReference>
<dbReference type="OrthoDB" id="10253869at2759"/>
<evidence type="ECO:0000256" key="11">
    <source>
        <dbReference type="ARBA" id="ARBA00023262"/>
    </source>
</evidence>
<dbReference type="InterPro" id="IPR042099">
    <property type="entry name" value="ANL_N_sf"/>
</dbReference>
<dbReference type="Pfam" id="PF00501">
    <property type="entry name" value="AMP-binding"/>
    <property type="match status" value="1"/>
</dbReference>
<name>A0A154P5J4_DUFNO</name>
<keyword evidence="7" id="KW-0560">Oxidoreductase</keyword>
<dbReference type="STRING" id="178035.A0A154P5J4"/>
<dbReference type="FunFam" id="3.40.50.12780:FF:000003">
    <property type="entry name" value="Long-chain-fatty-acid--CoA ligase FadD"/>
    <property type="match status" value="1"/>
</dbReference>
<organism evidence="15 16">
    <name type="scientific">Dufourea novaeangliae</name>
    <name type="common">Sweat bee</name>
    <dbReference type="NCBI Taxonomy" id="178035"/>
    <lineage>
        <taxon>Eukaryota</taxon>
        <taxon>Metazoa</taxon>
        <taxon>Ecdysozoa</taxon>
        <taxon>Arthropoda</taxon>
        <taxon>Hexapoda</taxon>
        <taxon>Insecta</taxon>
        <taxon>Pterygota</taxon>
        <taxon>Neoptera</taxon>
        <taxon>Endopterygota</taxon>
        <taxon>Hymenoptera</taxon>
        <taxon>Apocrita</taxon>
        <taxon>Aculeata</taxon>
        <taxon>Apoidea</taxon>
        <taxon>Anthophila</taxon>
        <taxon>Halictidae</taxon>
        <taxon>Rophitinae</taxon>
        <taxon>Dufourea</taxon>
    </lineage>
</organism>
<dbReference type="PANTHER" id="PTHR24096:SF422">
    <property type="entry name" value="BCDNA.GH02901"/>
    <property type="match status" value="1"/>
</dbReference>
<dbReference type="InterPro" id="IPR020845">
    <property type="entry name" value="AMP-binding_CS"/>
</dbReference>
<keyword evidence="6" id="KW-0067">ATP-binding</keyword>
<dbReference type="PANTHER" id="PTHR24096">
    <property type="entry name" value="LONG-CHAIN-FATTY-ACID--COA LIGASE"/>
    <property type="match status" value="1"/>
</dbReference>
<evidence type="ECO:0000313" key="16">
    <source>
        <dbReference type="Proteomes" id="UP000076502"/>
    </source>
</evidence>
<evidence type="ECO:0000256" key="9">
    <source>
        <dbReference type="ARBA" id="ARBA00023140"/>
    </source>
</evidence>
<dbReference type="SUPFAM" id="SSF56801">
    <property type="entry name" value="Acetyl-CoA synthetase-like"/>
    <property type="match status" value="1"/>
</dbReference>
<dbReference type="GO" id="GO:0046949">
    <property type="term" value="P:fatty-acyl-CoA biosynthetic process"/>
    <property type="evidence" value="ECO:0007669"/>
    <property type="project" value="TreeGrafter"/>
</dbReference>
<dbReference type="Pfam" id="PF13193">
    <property type="entry name" value="AMP-binding_C"/>
    <property type="match status" value="1"/>
</dbReference>
<dbReference type="GO" id="GO:0005777">
    <property type="term" value="C:peroxisome"/>
    <property type="evidence" value="ECO:0007669"/>
    <property type="project" value="UniProtKB-SubCell"/>
</dbReference>
<evidence type="ECO:0000313" key="15">
    <source>
        <dbReference type="EMBL" id="KZC07147.1"/>
    </source>
</evidence>
<comment type="catalytic activity">
    <reaction evidence="12">
        <text>firefly D-luciferin + ATP + O2 = firefly oxyluciferin + hnu + AMP + CO2 + diphosphate</text>
        <dbReference type="Rhea" id="RHEA:10732"/>
        <dbReference type="ChEBI" id="CHEBI:15379"/>
        <dbReference type="ChEBI" id="CHEBI:16526"/>
        <dbReference type="ChEBI" id="CHEBI:16792"/>
        <dbReference type="ChEBI" id="CHEBI:30212"/>
        <dbReference type="ChEBI" id="CHEBI:30616"/>
        <dbReference type="ChEBI" id="CHEBI:33019"/>
        <dbReference type="ChEBI" id="CHEBI:58038"/>
        <dbReference type="ChEBI" id="CHEBI:456215"/>
        <dbReference type="EC" id="1.13.12.7"/>
    </reaction>
</comment>
<dbReference type="InterPro" id="IPR045851">
    <property type="entry name" value="AMP-bd_C_sf"/>
</dbReference>
<evidence type="ECO:0000259" key="13">
    <source>
        <dbReference type="Pfam" id="PF00501"/>
    </source>
</evidence>
<dbReference type="FunFam" id="3.30.300.30:FF:000007">
    <property type="entry name" value="4-coumarate--CoA ligase 2"/>
    <property type="match status" value="1"/>
</dbReference>
<keyword evidence="5" id="KW-0547">Nucleotide-binding</keyword>
<dbReference type="Gene3D" id="3.30.300.30">
    <property type="match status" value="1"/>
</dbReference>
<gene>
    <name evidence="15" type="ORF">WN55_08529</name>
</gene>
<evidence type="ECO:0000256" key="7">
    <source>
        <dbReference type="ARBA" id="ARBA00023002"/>
    </source>
</evidence>
<keyword evidence="11" id="KW-0599">Photoprotein</keyword>
<dbReference type="AlphaFoldDB" id="A0A154P5J4"/>
<dbReference type="CDD" id="cd05911">
    <property type="entry name" value="Firefly_Luc_like"/>
    <property type="match status" value="1"/>
</dbReference>
<dbReference type="GO" id="GO:0005524">
    <property type="term" value="F:ATP binding"/>
    <property type="evidence" value="ECO:0007669"/>
    <property type="project" value="UniProtKB-KW"/>
</dbReference>
<dbReference type="EC" id="1.13.12.7" evidence="3"/>
<evidence type="ECO:0000256" key="10">
    <source>
        <dbReference type="ARBA" id="ARBA00023223"/>
    </source>
</evidence>
<dbReference type="Proteomes" id="UP000076502">
    <property type="component" value="Unassembled WGS sequence"/>
</dbReference>
<comment type="similarity">
    <text evidence="2">Belongs to the ATP-dependent AMP-binding enzyme family.</text>
</comment>
<keyword evidence="8" id="KW-0503">Monooxygenase</keyword>
<protein>
    <recommendedName>
        <fullName evidence="4">Luciferin 4-monooxygenase</fullName>
        <ecNumber evidence="3">1.13.12.7</ecNumber>
    </recommendedName>
</protein>
<dbReference type="EMBL" id="KQ434822">
    <property type="protein sequence ID" value="KZC07147.1"/>
    <property type="molecule type" value="Genomic_DNA"/>
</dbReference>
<dbReference type="OMA" id="WTFRHRI"/>
<dbReference type="InterPro" id="IPR025110">
    <property type="entry name" value="AMP-bd_C"/>
</dbReference>
<accession>A0A154P5J4</accession>
<evidence type="ECO:0000256" key="8">
    <source>
        <dbReference type="ARBA" id="ARBA00023033"/>
    </source>
</evidence>
<dbReference type="Gene3D" id="3.40.50.12780">
    <property type="entry name" value="N-terminal domain of ligase-like"/>
    <property type="match status" value="1"/>
</dbReference>
<comment type="subcellular location">
    <subcellularLocation>
        <location evidence="1">Peroxisome</location>
    </subcellularLocation>
</comment>
<evidence type="ECO:0000256" key="12">
    <source>
        <dbReference type="ARBA" id="ARBA00048497"/>
    </source>
</evidence>
<evidence type="ECO:0000256" key="1">
    <source>
        <dbReference type="ARBA" id="ARBA00004275"/>
    </source>
</evidence>
<dbReference type="GO" id="GO:0004467">
    <property type="term" value="F:long-chain fatty acid-CoA ligase activity"/>
    <property type="evidence" value="ECO:0007669"/>
    <property type="project" value="TreeGrafter"/>
</dbReference>
<dbReference type="InterPro" id="IPR000873">
    <property type="entry name" value="AMP-dep_synth/lig_dom"/>
</dbReference>
<reference evidence="15 16" key="1">
    <citation type="submission" date="2015-07" db="EMBL/GenBank/DDBJ databases">
        <title>The genome of Dufourea novaeangliae.</title>
        <authorList>
            <person name="Pan H."/>
            <person name="Kapheim K."/>
        </authorList>
    </citation>
    <scope>NUCLEOTIDE SEQUENCE [LARGE SCALE GENOMIC DNA]</scope>
    <source>
        <strain evidence="15">0120121106</strain>
        <tissue evidence="15">Whole body</tissue>
    </source>
</reference>
<keyword evidence="16" id="KW-1185">Reference proteome</keyword>
<evidence type="ECO:0000259" key="14">
    <source>
        <dbReference type="Pfam" id="PF13193"/>
    </source>
</evidence>
<keyword evidence="15" id="KW-0436">Ligase</keyword>
<evidence type="ECO:0000256" key="5">
    <source>
        <dbReference type="ARBA" id="ARBA00022741"/>
    </source>
</evidence>
<evidence type="ECO:0000256" key="3">
    <source>
        <dbReference type="ARBA" id="ARBA00012532"/>
    </source>
</evidence>
<feature type="domain" description="AMP-binding enzyme C-terminal" evidence="14">
    <location>
        <begin position="502"/>
        <end position="578"/>
    </location>
</feature>
<dbReference type="GO" id="GO:0004497">
    <property type="term" value="F:monooxygenase activity"/>
    <property type="evidence" value="ECO:0007669"/>
    <property type="project" value="UniProtKB-KW"/>
</dbReference>
<evidence type="ECO:0000256" key="6">
    <source>
        <dbReference type="ARBA" id="ARBA00022840"/>
    </source>
</evidence>
<keyword evidence="10" id="KW-0455">Luminescence</keyword>
<feature type="domain" description="AMP-dependent synthetase/ligase" evidence="13">
    <location>
        <begin position="71"/>
        <end position="451"/>
    </location>
</feature>
<sequence length="589" mass="64603">MTSVRQVLRCARRRLGQLTSESGTKHLNRSVRCASTQAQHEMVDNGNGKKIFTSPYGEYTPSEMFVHEYVWKNVENHGNLTALVCSVTGRKYTYSQARDAANYIGRSLLNIGLRKGDTVALIAPNYPESVLAFLGILEAELIVTTVNPFYTPYEISRQLKSSGAAAIIAVTEIAGNALEAAKGNLPPGASVIVIDDGTGSSPEGTIPFMDLITRGKSLPPIKHGAVSVNDVAVLPYSSGTTGMPKGVMLTHKNLVSNMEMTEMTVDERMWKTSSATFQEVMPLILPFFHIFGMNGLTLPRLARGTQIITVPKFVPEQFIQLLANHKMTGMYLVPPLLLFFNASPFVKKEHLENMHHAVIGAAPMAKDDFRRFYDKFQLNQDNMKFCQGYGLTETSPVCCFEVSGTKPGSIGKTIPGCEVRVVDPTTNKDVARPGETGEIWIKGPHVMKGYYNNEAATQSMIVEDGWLKTGDIGHYDEEYDFYITDRLKELIKVKGFQVAPAELEALLRSHPGVVEAGVVGVPDARCGEVPKAFIVPKKGSNPTVESIQNFVKGKVSDYKELKGGVSFVDSIPKNASGKILRTKLKELCK</sequence>
<keyword evidence="9" id="KW-0576">Peroxisome</keyword>
<proteinExistence type="inferred from homology"/>
<dbReference type="GO" id="GO:0008218">
    <property type="term" value="P:bioluminescence"/>
    <property type="evidence" value="ECO:0007669"/>
    <property type="project" value="UniProtKB-KW"/>
</dbReference>
<evidence type="ECO:0000256" key="2">
    <source>
        <dbReference type="ARBA" id="ARBA00006432"/>
    </source>
</evidence>